<evidence type="ECO:0000259" key="15">
    <source>
        <dbReference type="Pfam" id="PF07715"/>
    </source>
</evidence>
<keyword evidence="5 11" id="KW-0812">Transmembrane</keyword>
<evidence type="ECO:0000256" key="3">
    <source>
        <dbReference type="ARBA" id="ARBA00022452"/>
    </source>
</evidence>
<dbReference type="Proteomes" id="UP000028135">
    <property type="component" value="Unassembled WGS sequence"/>
</dbReference>
<feature type="signal peptide" evidence="13">
    <location>
        <begin position="1"/>
        <end position="22"/>
    </location>
</feature>
<dbReference type="Gene3D" id="2.40.170.20">
    <property type="entry name" value="TonB-dependent receptor, beta-barrel domain"/>
    <property type="match status" value="2"/>
</dbReference>
<keyword evidence="2 11" id="KW-0813">Transport</keyword>
<evidence type="ECO:0000256" key="7">
    <source>
        <dbReference type="ARBA" id="ARBA00023065"/>
    </source>
</evidence>
<dbReference type="GO" id="GO:0009279">
    <property type="term" value="C:cell outer membrane"/>
    <property type="evidence" value="ECO:0007669"/>
    <property type="project" value="UniProtKB-SubCell"/>
</dbReference>
<organism evidence="16 17">
    <name type="scientific">Sphingobium indicum F2</name>
    <dbReference type="NCBI Taxonomy" id="1450518"/>
    <lineage>
        <taxon>Bacteria</taxon>
        <taxon>Pseudomonadati</taxon>
        <taxon>Pseudomonadota</taxon>
        <taxon>Alphaproteobacteria</taxon>
        <taxon>Sphingomonadales</taxon>
        <taxon>Sphingomonadaceae</taxon>
        <taxon>Sphingobium</taxon>
    </lineage>
</organism>
<comment type="subcellular location">
    <subcellularLocation>
        <location evidence="1 11">Cell outer membrane</location>
        <topology evidence="1 11">Multi-pass membrane protein</topology>
    </subcellularLocation>
</comment>
<comment type="similarity">
    <text evidence="11 12">Belongs to the TonB-dependent receptor family.</text>
</comment>
<dbReference type="EMBL" id="JANF02000047">
    <property type="protein sequence ID" value="KER36756.1"/>
    <property type="molecule type" value="Genomic_DNA"/>
</dbReference>
<feature type="domain" description="TonB-dependent receptor-like beta-barrel" evidence="14">
    <location>
        <begin position="389"/>
        <end position="850"/>
    </location>
</feature>
<evidence type="ECO:0000256" key="2">
    <source>
        <dbReference type="ARBA" id="ARBA00022448"/>
    </source>
</evidence>
<keyword evidence="9 11" id="KW-0472">Membrane</keyword>
<keyword evidence="10 11" id="KW-0998">Cell outer membrane</keyword>
<evidence type="ECO:0000313" key="16">
    <source>
        <dbReference type="EMBL" id="KER36756.1"/>
    </source>
</evidence>
<evidence type="ECO:0000256" key="5">
    <source>
        <dbReference type="ARBA" id="ARBA00022692"/>
    </source>
</evidence>
<keyword evidence="6" id="KW-0408">Iron</keyword>
<dbReference type="Pfam" id="PF00593">
    <property type="entry name" value="TonB_dep_Rec_b-barrel"/>
    <property type="match status" value="1"/>
</dbReference>
<evidence type="ECO:0000256" key="9">
    <source>
        <dbReference type="ARBA" id="ARBA00023136"/>
    </source>
</evidence>
<dbReference type="InterPro" id="IPR000531">
    <property type="entry name" value="Beta-barrel_TonB"/>
</dbReference>
<feature type="domain" description="TonB-dependent receptor plug" evidence="15">
    <location>
        <begin position="55"/>
        <end position="166"/>
    </location>
</feature>
<evidence type="ECO:0000256" key="13">
    <source>
        <dbReference type="SAM" id="SignalP"/>
    </source>
</evidence>
<dbReference type="InterPro" id="IPR039426">
    <property type="entry name" value="TonB-dep_rcpt-like"/>
</dbReference>
<evidence type="ECO:0000256" key="6">
    <source>
        <dbReference type="ARBA" id="ARBA00023004"/>
    </source>
</evidence>
<dbReference type="GO" id="GO:0006826">
    <property type="term" value="P:iron ion transport"/>
    <property type="evidence" value="ECO:0007669"/>
    <property type="project" value="UniProtKB-KW"/>
</dbReference>
<evidence type="ECO:0000256" key="1">
    <source>
        <dbReference type="ARBA" id="ARBA00004571"/>
    </source>
</evidence>
<sequence>MMKGLYCGGALAALAAASAASAQTAPLAEPQAKAGLPADVIADIVVTARKREENLQETPIAISAFGNETLEARGATRVDAIAGSTPNLTLSNSPGFGAQSSPAIYVRGIGQKDFSPFTEPGVGLYLDGVYIARSVGGLLDLVDIDRVEVLRGPQGTLFGRNTIGGAVSITSRQPDFDHISGSAALTIGNYRRRDFKASLNLPLTDSLAVTLSGATINRDGNVRRSDGRDLGNEQRLVGRFALRWKASSRMTLNWSVDGTRVREHGPAFRLTGIDYRSRIFNPDNLPLALTAGGTPLPPGVAFGTPQNGMVHVIAPPDGAFPPAVVAATGGYRSTLNFPVIDLNGSAPGGQIYPSQSGDAPTDNFALLNNYVATFLGGQPCLSPPNGSAPYDPSGDPANGACYNNQYVTRTNQGTGADFSRIDIWGTALNIDLELSDSIDLKSISAYRKLKSASDRDGDHSPLEIVRYGNDPVDQEQVSQEVQLLGSAFGDRLKWIFGAYYFRETGVNLNQVSFTPLSFEVGGYFRNTSIAGFGQLTFDITDRLSLTPGLRWTRDRKFYDATAGGIIANRIGIVDPRTQYPGGLPACGVLNPSAVCPLGPTKGTPFAPGQLVQQGQASTQYSDLTPMVNLAYKAADGLLLYSSYSEGFKGGGFTHRTLPLPILPGGIPSFDPETVKVYEAGFKLDAFGRRLRLNAAFFNTDYSNLQIQVFVGPAPQIKNVGSARIRGLELEASLAPGGGWRLEGGLGYLDARYTSLDAALVNGGLTRNAVTLSSKFEQVPDWSINASLSKSMSIGDVELTPRVDWSYRSKVYFDSINTQAIAQPAYSLVNASLTAASLSDGWTFSAQITNLFDKAYYNSGVFNETFGVQENLIGRSRECSITLKKLF</sequence>
<keyword evidence="4" id="KW-0410">Iron transport</keyword>
<proteinExistence type="inferred from homology"/>
<dbReference type="InterPro" id="IPR012910">
    <property type="entry name" value="Plug_dom"/>
</dbReference>
<keyword evidence="16" id="KW-0675">Receptor</keyword>
<keyword evidence="3 11" id="KW-1134">Transmembrane beta strand</keyword>
<dbReference type="PANTHER" id="PTHR32552:SF81">
    <property type="entry name" value="TONB-DEPENDENT OUTER MEMBRANE RECEPTOR"/>
    <property type="match status" value="1"/>
</dbReference>
<dbReference type="Pfam" id="PF07715">
    <property type="entry name" value="Plug"/>
    <property type="match status" value="1"/>
</dbReference>
<evidence type="ECO:0000313" key="17">
    <source>
        <dbReference type="Proteomes" id="UP000028135"/>
    </source>
</evidence>
<keyword evidence="13" id="KW-0732">Signal</keyword>
<dbReference type="SUPFAM" id="SSF56935">
    <property type="entry name" value="Porins"/>
    <property type="match status" value="1"/>
</dbReference>
<dbReference type="RefSeq" id="WP_020819269.1">
    <property type="nucleotide sequence ID" value="NZ_JANF02000047.1"/>
</dbReference>
<feature type="chain" id="PRO_5034246220" evidence="13">
    <location>
        <begin position="23"/>
        <end position="886"/>
    </location>
</feature>
<dbReference type="InterPro" id="IPR036942">
    <property type="entry name" value="Beta-barrel_TonB_sf"/>
</dbReference>
<keyword evidence="8 12" id="KW-0798">TonB box</keyword>
<gene>
    <name evidence="16" type="ORF">AL00_09130</name>
</gene>
<keyword evidence="7" id="KW-0406">Ion transport</keyword>
<comment type="caution">
    <text evidence="16">The sequence shown here is derived from an EMBL/GenBank/DDBJ whole genome shotgun (WGS) entry which is preliminary data.</text>
</comment>
<evidence type="ECO:0000256" key="11">
    <source>
        <dbReference type="PROSITE-ProRule" id="PRU01360"/>
    </source>
</evidence>
<protein>
    <submittedName>
        <fullName evidence="16">TonB-dependent receptor</fullName>
    </submittedName>
</protein>
<evidence type="ECO:0000259" key="14">
    <source>
        <dbReference type="Pfam" id="PF00593"/>
    </source>
</evidence>
<dbReference type="PROSITE" id="PS52016">
    <property type="entry name" value="TONB_DEPENDENT_REC_3"/>
    <property type="match status" value="1"/>
</dbReference>
<dbReference type="PANTHER" id="PTHR32552">
    <property type="entry name" value="FERRICHROME IRON RECEPTOR-RELATED"/>
    <property type="match status" value="1"/>
</dbReference>
<name>A0A8E1C363_9SPHN</name>
<dbReference type="AlphaFoldDB" id="A0A8E1C363"/>
<evidence type="ECO:0000256" key="8">
    <source>
        <dbReference type="ARBA" id="ARBA00023077"/>
    </source>
</evidence>
<evidence type="ECO:0000256" key="10">
    <source>
        <dbReference type="ARBA" id="ARBA00023237"/>
    </source>
</evidence>
<reference evidence="16 17" key="1">
    <citation type="submission" date="2014-05" db="EMBL/GenBank/DDBJ databases">
        <title>Genome Announcement of Sphingobium lucknowense F2.</title>
        <authorList>
            <person name="Lal R."/>
            <person name="Negi V."/>
            <person name="Lata P."/>
            <person name="Sangwan N."/>
            <person name="Gupta S.K."/>
            <person name="Rao D.L.N."/>
            <person name="Das S."/>
        </authorList>
    </citation>
    <scope>NUCLEOTIDE SEQUENCE [LARGE SCALE GENOMIC DNA]</scope>
    <source>
        <strain evidence="16 17">F2</strain>
    </source>
</reference>
<evidence type="ECO:0000256" key="4">
    <source>
        <dbReference type="ARBA" id="ARBA00022496"/>
    </source>
</evidence>
<evidence type="ECO:0000256" key="12">
    <source>
        <dbReference type="RuleBase" id="RU003357"/>
    </source>
</evidence>
<accession>A0A8E1C363</accession>